<sequence length="1271" mass="126151">MLQVTRNLPRALPGSTGSSTGSGGATPAVAATQQSTYAVPPGVLCYSQGQLATPTGTADVAGSGDSSVEVRRVCVPYEAQVLADVTYEEPTTTMDGDAASVLLGTASGAQLLGGFTVQMTDHVVWVEHAVSEECVRTRPVAVCIHDLAHSLASSSSGGGNSSENQSMMIALAVVAPCAAIALAIAAVFACLYMRQRRARKAAAVAALVATDFSPGDAGRGAYDSSNRSGDGAAGGRRSGGKAEAEDEPQDDVESGLGGDTASSSGSDRPTSGPAKGDGASKDVLFNGFEDATGDCTPTWRAAPVVTALDRCSIASAANGVQAPCAAADAAAGQPAPVCEDCGGPLAPSAAAGRPNAGTSTVVSPTLVALHSEIEPAPTSGVIGVTGASDCGILTATCRCSTATESMASRTTSVQHHSLQHQLLLGRHSTAGGGPPPDNDVPGSSSAAGAGAGAGVGKFNRAPLPGGAVVVTLRPDQPRLAAALQALQQAQFVATATAVLAAAEPVGAAATQCAAGEAEAAPHTAADNSISLMSMVRGISQAGQHASQGAVPAPAARAAASAAAAAEHQEADADTRAASSGADEAGATSSWCQQQLSGLQPCKRDEQLQVLSLQDLGTSPGAQAPVVPACAGRSVLKTYADDNNALMGRQHCIMQTPCRINAANKRAQHTSTDAVEAPAAATAQDTNAKNALGSMSILRSREDEAVDEDATAAGARASEATSLSNTAGRALTSTQPAEATAAAPVACAPGAGISAAATENASYAQEATSTAQAQAAADVAGTHAPPSGAVQQQQPPQADAPAPDASAPATPSPGSRQAAQLEADEAAQAAADASGARDGAVQRAGSKMDLVLAELEEMKRSHAMEVKDVQLRLVELLGEGAFGVVYKGQWRGLDVAVKTVIFNSLGTTRRAALAEAALSAAVCHSNVVATYLVDVQPLFTPEAAAAAVAAAAADDGPLGASGSVALDYRLYIVQEFCDAGPLRQLILSGRLHNPLPPEAAAAAAALAAAASSGAGPSSGAENAAGGAAAASAQRTVESVHGAVRLVPVYEIALGIARALGHLHAKGIVHSDLSAANVLLKHDPTAVSGLSAKIADFGLSVMIPKHLTHLSGRRCGSPFYIAPEVYQRGHASPAADIFAFGVLLWELVMGTSAGVVDEATGQFQYSKLFPLLPGPRTCPPPLRQLVHACLQRLPAKRPSAAQVALLLERLLTAELRKASGGGAAASSAGGTMLPANAAGAAGAPEAGAPAGAIIAKGGGAPGGAALMAAPAVP</sequence>
<feature type="region of interest" description="Disordered" evidence="2">
    <location>
        <begin position="773"/>
        <end position="839"/>
    </location>
</feature>
<evidence type="ECO:0000313" key="5">
    <source>
        <dbReference type="EMBL" id="KAG2447354.1"/>
    </source>
</evidence>
<dbReference type="Gene3D" id="3.30.200.20">
    <property type="entry name" value="Phosphorylase Kinase, domain 1"/>
    <property type="match status" value="1"/>
</dbReference>
<feature type="domain" description="Protein kinase" evidence="4">
    <location>
        <begin position="870"/>
        <end position="1209"/>
    </location>
</feature>
<feature type="binding site" evidence="1">
    <location>
        <position position="897"/>
    </location>
    <ligand>
        <name>ATP</name>
        <dbReference type="ChEBI" id="CHEBI:30616"/>
    </ligand>
</feature>
<comment type="caution">
    <text evidence="5">The sequence shown here is derived from an EMBL/GenBank/DDBJ whole genome shotgun (WGS) entry which is preliminary data.</text>
</comment>
<dbReference type="PROSITE" id="PS50011">
    <property type="entry name" value="PROTEIN_KINASE_DOM"/>
    <property type="match status" value="1"/>
</dbReference>
<reference evidence="5" key="1">
    <citation type="journal article" date="2020" name="bioRxiv">
        <title>Comparative genomics of Chlamydomonas.</title>
        <authorList>
            <person name="Craig R.J."/>
            <person name="Hasan A.R."/>
            <person name="Ness R.W."/>
            <person name="Keightley P.D."/>
        </authorList>
    </citation>
    <scope>NUCLEOTIDE SEQUENCE</scope>
    <source>
        <strain evidence="5">CCAP 11/173</strain>
    </source>
</reference>
<evidence type="ECO:0000256" key="3">
    <source>
        <dbReference type="SAM" id="Phobius"/>
    </source>
</evidence>
<evidence type="ECO:0000256" key="2">
    <source>
        <dbReference type="SAM" id="MobiDB-lite"/>
    </source>
</evidence>
<dbReference type="PROSITE" id="PS00107">
    <property type="entry name" value="PROTEIN_KINASE_ATP"/>
    <property type="match status" value="1"/>
</dbReference>
<dbReference type="GO" id="GO:0004674">
    <property type="term" value="F:protein serine/threonine kinase activity"/>
    <property type="evidence" value="ECO:0007669"/>
    <property type="project" value="TreeGrafter"/>
</dbReference>
<dbReference type="InterPro" id="IPR000719">
    <property type="entry name" value="Prot_kinase_dom"/>
</dbReference>
<dbReference type="InterPro" id="IPR017441">
    <property type="entry name" value="Protein_kinase_ATP_BS"/>
</dbReference>
<feature type="compositionally biased region" description="Low complexity" evidence="2">
    <location>
        <begin position="773"/>
        <end position="838"/>
    </location>
</feature>
<dbReference type="PROSITE" id="PS00109">
    <property type="entry name" value="PROTEIN_KINASE_TYR"/>
    <property type="match status" value="1"/>
</dbReference>
<evidence type="ECO:0000256" key="1">
    <source>
        <dbReference type="PROSITE-ProRule" id="PRU10141"/>
    </source>
</evidence>
<feature type="region of interest" description="Disordered" evidence="2">
    <location>
        <begin position="218"/>
        <end position="281"/>
    </location>
</feature>
<feature type="compositionally biased region" description="Polar residues" evidence="2">
    <location>
        <begin position="260"/>
        <end position="269"/>
    </location>
</feature>
<dbReference type="GO" id="GO:0005524">
    <property type="term" value="F:ATP binding"/>
    <property type="evidence" value="ECO:0007669"/>
    <property type="project" value="UniProtKB-UniRule"/>
</dbReference>
<organism evidence="5 6">
    <name type="scientific">Chlamydomonas schloesseri</name>
    <dbReference type="NCBI Taxonomy" id="2026947"/>
    <lineage>
        <taxon>Eukaryota</taxon>
        <taxon>Viridiplantae</taxon>
        <taxon>Chlorophyta</taxon>
        <taxon>core chlorophytes</taxon>
        <taxon>Chlorophyceae</taxon>
        <taxon>CS clade</taxon>
        <taxon>Chlamydomonadales</taxon>
        <taxon>Chlamydomonadaceae</taxon>
        <taxon>Chlamydomonas</taxon>
    </lineage>
</organism>
<dbReference type="Proteomes" id="UP000613740">
    <property type="component" value="Unassembled WGS sequence"/>
</dbReference>
<feature type="compositionally biased region" description="Polar residues" evidence="2">
    <location>
        <begin position="720"/>
        <end position="731"/>
    </location>
</feature>
<dbReference type="InterPro" id="IPR011009">
    <property type="entry name" value="Kinase-like_dom_sf"/>
</dbReference>
<dbReference type="Gene3D" id="1.10.510.10">
    <property type="entry name" value="Transferase(Phosphotransferase) domain 1"/>
    <property type="match status" value="1"/>
</dbReference>
<accession>A0A836B4V4</accession>
<keyword evidence="6" id="KW-1185">Reference proteome</keyword>
<keyword evidence="1" id="KW-0547">Nucleotide-binding</keyword>
<feature type="region of interest" description="Disordered" evidence="2">
    <location>
        <begin position="1"/>
        <end position="27"/>
    </location>
</feature>
<dbReference type="Pfam" id="PF07714">
    <property type="entry name" value="PK_Tyr_Ser-Thr"/>
    <property type="match status" value="2"/>
</dbReference>
<gene>
    <name evidence="5" type="ORF">HYH02_007683</name>
</gene>
<keyword evidence="3" id="KW-0812">Transmembrane</keyword>
<dbReference type="SUPFAM" id="SSF56112">
    <property type="entry name" value="Protein kinase-like (PK-like)"/>
    <property type="match status" value="1"/>
</dbReference>
<dbReference type="OrthoDB" id="4062651at2759"/>
<feature type="transmembrane region" description="Helical" evidence="3">
    <location>
        <begin position="167"/>
        <end position="192"/>
    </location>
</feature>
<dbReference type="PANTHER" id="PTHR44329">
    <property type="entry name" value="SERINE/THREONINE-PROTEIN KINASE TNNI3K-RELATED"/>
    <property type="match status" value="1"/>
</dbReference>
<feature type="region of interest" description="Disordered" evidence="2">
    <location>
        <begin position="560"/>
        <end position="581"/>
    </location>
</feature>
<feature type="compositionally biased region" description="Low complexity" evidence="2">
    <location>
        <begin position="13"/>
        <end position="27"/>
    </location>
</feature>
<name>A0A836B4V4_9CHLO</name>
<feature type="compositionally biased region" description="Acidic residues" evidence="2">
    <location>
        <begin position="244"/>
        <end position="253"/>
    </location>
</feature>
<dbReference type="InterPro" id="IPR008266">
    <property type="entry name" value="Tyr_kinase_AS"/>
</dbReference>
<keyword evidence="3" id="KW-0472">Membrane</keyword>
<feature type="compositionally biased region" description="Low complexity" evidence="2">
    <location>
        <begin position="710"/>
        <end position="719"/>
    </location>
</feature>
<feature type="compositionally biased region" description="Low complexity" evidence="2">
    <location>
        <begin position="439"/>
        <end position="448"/>
    </location>
</feature>
<feature type="region of interest" description="Disordered" evidence="2">
    <location>
        <begin position="426"/>
        <end position="451"/>
    </location>
</feature>
<protein>
    <recommendedName>
        <fullName evidence="4">Protein kinase domain-containing protein</fullName>
    </recommendedName>
</protein>
<proteinExistence type="predicted"/>
<keyword evidence="3" id="KW-1133">Transmembrane helix</keyword>
<dbReference type="PANTHER" id="PTHR44329:SF214">
    <property type="entry name" value="PROTEIN KINASE DOMAIN-CONTAINING PROTEIN"/>
    <property type="match status" value="1"/>
</dbReference>
<keyword evidence="1" id="KW-0067">ATP-binding</keyword>
<feature type="region of interest" description="Disordered" evidence="2">
    <location>
        <begin position="700"/>
        <end position="731"/>
    </location>
</feature>
<dbReference type="InterPro" id="IPR051681">
    <property type="entry name" value="Ser/Thr_Kinases-Pseudokinases"/>
</dbReference>
<evidence type="ECO:0000313" key="6">
    <source>
        <dbReference type="Proteomes" id="UP000613740"/>
    </source>
</evidence>
<dbReference type="EMBL" id="JAEHOD010000022">
    <property type="protein sequence ID" value="KAG2447354.1"/>
    <property type="molecule type" value="Genomic_DNA"/>
</dbReference>
<dbReference type="InterPro" id="IPR001245">
    <property type="entry name" value="Ser-Thr/Tyr_kinase_cat_dom"/>
</dbReference>
<evidence type="ECO:0000259" key="4">
    <source>
        <dbReference type="PROSITE" id="PS50011"/>
    </source>
</evidence>
<dbReference type="AlphaFoldDB" id="A0A836B4V4"/>